<protein>
    <submittedName>
        <fullName evidence="6">Homogenitisate phytyltransferase</fullName>
    </submittedName>
</protein>
<organism evidence="6 7">
    <name type="scientific">Micromonospora craniellae</name>
    <dbReference type="NCBI Taxonomy" id="2294034"/>
    <lineage>
        <taxon>Bacteria</taxon>
        <taxon>Bacillati</taxon>
        <taxon>Actinomycetota</taxon>
        <taxon>Actinomycetes</taxon>
        <taxon>Micromonosporales</taxon>
        <taxon>Micromonosporaceae</taxon>
        <taxon>Micromonospora</taxon>
    </lineage>
</organism>
<name>A0A372FUX8_9ACTN</name>
<dbReference type="Gene3D" id="1.10.357.140">
    <property type="entry name" value="UbiA prenyltransferase"/>
    <property type="match status" value="1"/>
</dbReference>
<dbReference type="EMBL" id="QVFU01000028">
    <property type="protein sequence ID" value="RFS44565.1"/>
    <property type="molecule type" value="Genomic_DNA"/>
</dbReference>
<evidence type="ECO:0000256" key="3">
    <source>
        <dbReference type="ARBA" id="ARBA00022989"/>
    </source>
</evidence>
<dbReference type="InterPro" id="IPR044878">
    <property type="entry name" value="UbiA_sf"/>
</dbReference>
<feature type="transmembrane region" description="Helical" evidence="5">
    <location>
        <begin position="181"/>
        <end position="201"/>
    </location>
</feature>
<feature type="transmembrane region" description="Helical" evidence="5">
    <location>
        <begin position="248"/>
        <end position="270"/>
    </location>
</feature>
<dbReference type="PANTHER" id="PTHR42723:SF1">
    <property type="entry name" value="CHLOROPHYLL SYNTHASE, CHLOROPLASTIC"/>
    <property type="match status" value="1"/>
</dbReference>
<gene>
    <name evidence="6" type="ORF">D0Q02_21815</name>
</gene>
<keyword evidence="7" id="KW-1185">Reference proteome</keyword>
<accession>A0A372FUX8</accession>
<sequence>MSIQSIAGPLSGGSLSRVVGLSFSESRPVVQAVFQLRFLTGAMLAAPPLHPPEVRDLTVGALAWLCATWQVYLLNGLCDRTEDRHNGSARPLATGALSAASAGGAATALSLLAMTLGVLVSPGFAVLVAAMLALGWLYSAAPRPQKANLPGFVAVVVAGGLVTYLAGWYAAGGGVPDSRAVAVAVALSLWMGLVGMTKDLPDVAGDRLAGRHTLPIVLPERLARCLLATGALLVAAGLATVAATEPTLLPPAGLLLAGAVVLSVCVLTRISHGDRSRRRRPYRAFMVTQYAVHLTVITQCLAI</sequence>
<dbReference type="RefSeq" id="WP_117229883.1">
    <property type="nucleotide sequence ID" value="NZ_CP061725.1"/>
</dbReference>
<evidence type="ECO:0000256" key="2">
    <source>
        <dbReference type="ARBA" id="ARBA00022692"/>
    </source>
</evidence>
<dbReference type="GO" id="GO:0016020">
    <property type="term" value="C:membrane"/>
    <property type="evidence" value="ECO:0007669"/>
    <property type="project" value="UniProtKB-SubCell"/>
</dbReference>
<reference evidence="6 7" key="1">
    <citation type="submission" date="2018-08" db="EMBL/GenBank/DDBJ databases">
        <title>Verrucosispora craniellae sp. nov., isolated from a marine sponge in the South China Sea.</title>
        <authorList>
            <person name="Li L."/>
            <person name="Lin H.W."/>
        </authorList>
    </citation>
    <scope>NUCLEOTIDE SEQUENCE [LARGE SCALE GENOMIC DNA]</scope>
    <source>
        <strain evidence="6 7">LHW63014</strain>
    </source>
</reference>
<evidence type="ECO:0000313" key="7">
    <source>
        <dbReference type="Proteomes" id="UP000262621"/>
    </source>
</evidence>
<evidence type="ECO:0000313" key="6">
    <source>
        <dbReference type="EMBL" id="RFS44565.1"/>
    </source>
</evidence>
<proteinExistence type="predicted"/>
<dbReference type="InterPro" id="IPR000537">
    <property type="entry name" value="UbiA_prenyltransferase"/>
</dbReference>
<dbReference type="GO" id="GO:0016765">
    <property type="term" value="F:transferase activity, transferring alkyl or aryl (other than methyl) groups"/>
    <property type="evidence" value="ECO:0007669"/>
    <property type="project" value="InterPro"/>
</dbReference>
<evidence type="ECO:0000256" key="4">
    <source>
        <dbReference type="ARBA" id="ARBA00023136"/>
    </source>
</evidence>
<dbReference type="PANTHER" id="PTHR42723">
    <property type="entry name" value="CHLOROPHYLL SYNTHASE"/>
    <property type="match status" value="1"/>
</dbReference>
<dbReference type="CDD" id="cd13956">
    <property type="entry name" value="PT_UbiA"/>
    <property type="match status" value="1"/>
</dbReference>
<comment type="caution">
    <text evidence="6">The sequence shown here is derived from an EMBL/GenBank/DDBJ whole genome shotgun (WGS) entry which is preliminary data.</text>
</comment>
<dbReference type="Proteomes" id="UP000262621">
    <property type="component" value="Unassembled WGS sequence"/>
</dbReference>
<keyword evidence="4 5" id="KW-0472">Membrane</keyword>
<feature type="transmembrane region" description="Helical" evidence="5">
    <location>
        <begin position="119"/>
        <end position="137"/>
    </location>
</feature>
<feature type="transmembrane region" description="Helical" evidence="5">
    <location>
        <begin position="149"/>
        <end position="169"/>
    </location>
</feature>
<dbReference type="InterPro" id="IPR050475">
    <property type="entry name" value="Prenyltransferase_related"/>
</dbReference>
<feature type="transmembrane region" description="Helical" evidence="5">
    <location>
        <begin position="222"/>
        <end position="242"/>
    </location>
</feature>
<evidence type="ECO:0000256" key="1">
    <source>
        <dbReference type="ARBA" id="ARBA00004141"/>
    </source>
</evidence>
<comment type="subcellular location">
    <subcellularLocation>
        <location evidence="1">Membrane</location>
        <topology evidence="1">Multi-pass membrane protein</topology>
    </subcellularLocation>
</comment>
<keyword evidence="6" id="KW-0808">Transferase</keyword>
<evidence type="ECO:0000256" key="5">
    <source>
        <dbReference type="SAM" id="Phobius"/>
    </source>
</evidence>
<dbReference type="OrthoDB" id="4545177at2"/>
<keyword evidence="3 5" id="KW-1133">Transmembrane helix</keyword>
<dbReference type="Pfam" id="PF01040">
    <property type="entry name" value="UbiA"/>
    <property type="match status" value="1"/>
</dbReference>
<keyword evidence="2 5" id="KW-0812">Transmembrane</keyword>
<dbReference type="AlphaFoldDB" id="A0A372FUX8"/>